<evidence type="ECO:0000256" key="1">
    <source>
        <dbReference type="SAM" id="MobiDB-lite"/>
    </source>
</evidence>
<accession>A0A4V2KR46</accession>
<proteinExistence type="predicted"/>
<keyword evidence="3" id="KW-1185">Reference proteome</keyword>
<feature type="compositionally biased region" description="Low complexity" evidence="1">
    <location>
        <begin position="25"/>
        <end position="42"/>
    </location>
</feature>
<comment type="caution">
    <text evidence="2">The sequence shown here is derived from an EMBL/GenBank/DDBJ whole genome shotgun (WGS) entry which is preliminary data.</text>
</comment>
<dbReference type="Gene3D" id="6.10.180.30">
    <property type="match status" value="1"/>
</dbReference>
<gene>
    <name evidence="2" type="ORF">EZJ44_08520</name>
</gene>
<dbReference type="OrthoDB" id="4560943at2"/>
<reference evidence="2 3" key="1">
    <citation type="submission" date="2019-02" db="EMBL/GenBank/DDBJ databases">
        <title>Arcanobacterium bovis sp. nov., isolated from the milk of a cow with mastitis.</title>
        <authorList>
            <person name="Sammra O."/>
            <person name="Foster G."/>
            <person name="Hassan A."/>
            <person name="Alssahen M."/>
            <person name="Laemmler C."/>
            <person name="Borowiak M."/>
            <person name="Malorny B."/>
            <person name="Abdulmawjood A."/>
        </authorList>
    </citation>
    <scope>NUCLEOTIDE SEQUENCE [LARGE SCALE GENOMIC DNA]</scope>
    <source>
        <strain evidence="2 3">C605018/01/1</strain>
    </source>
</reference>
<evidence type="ECO:0008006" key="4">
    <source>
        <dbReference type="Google" id="ProtNLM"/>
    </source>
</evidence>
<dbReference type="EMBL" id="SJDT01000013">
    <property type="protein sequence ID" value="TBW20697.1"/>
    <property type="molecule type" value="Genomic_DNA"/>
</dbReference>
<dbReference type="RefSeq" id="WP_131282549.1">
    <property type="nucleotide sequence ID" value="NZ_JBHSLR010000008.1"/>
</dbReference>
<evidence type="ECO:0000313" key="3">
    <source>
        <dbReference type="Proteomes" id="UP000293036"/>
    </source>
</evidence>
<dbReference type="Proteomes" id="UP000293036">
    <property type="component" value="Unassembled WGS sequence"/>
</dbReference>
<name>A0A4V2KR46_9ACTO</name>
<dbReference type="AlphaFoldDB" id="A0A4V2KR46"/>
<evidence type="ECO:0000313" key="2">
    <source>
        <dbReference type="EMBL" id="TBW20697.1"/>
    </source>
</evidence>
<feature type="region of interest" description="Disordered" evidence="1">
    <location>
        <begin position="25"/>
        <end position="46"/>
    </location>
</feature>
<sequence length="124" mass="12869">MKTPDPHVLSKATINDPIIAGNASEAGSAVSASNASHASTAGRASESVDVPVKFTIRLPKTLMGRIRAAYLADLTEGGAPTLSEWAAEHLAQAVNESEQRVNGGAQFRPVGTGRVPRLPLSGRN</sequence>
<organism evidence="2 3">
    <name type="scientific">Arcanobacterium bovis</name>
    <dbReference type="NCBI Taxonomy" id="2529275"/>
    <lineage>
        <taxon>Bacteria</taxon>
        <taxon>Bacillati</taxon>
        <taxon>Actinomycetota</taxon>
        <taxon>Actinomycetes</taxon>
        <taxon>Actinomycetales</taxon>
        <taxon>Actinomycetaceae</taxon>
        <taxon>Arcanobacterium</taxon>
    </lineage>
</organism>
<feature type="region of interest" description="Disordered" evidence="1">
    <location>
        <begin position="96"/>
        <end position="124"/>
    </location>
</feature>
<protein>
    <recommendedName>
        <fullName evidence="4">Centromere-binding protein ParB C-terminal domain-containing protein</fullName>
    </recommendedName>
</protein>